<evidence type="ECO:0000313" key="11">
    <source>
        <dbReference type="Proteomes" id="UP000078348"/>
    </source>
</evidence>
<dbReference type="FunFam" id="1.10.20.10:FF:000043">
    <property type="entry name" value="Histone H2B"/>
    <property type="match status" value="1"/>
</dbReference>
<evidence type="ECO:0000256" key="6">
    <source>
        <dbReference type="RuleBase" id="RU000586"/>
    </source>
</evidence>
<dbReference type="PROSITE" id="PS00975">
    <property type="entry name" value="NMT_1"/>
    <property type="match status" value="1"/>
</dbReference>
<dbReference type="GO" id="GO:0004379">
    <property type="term" value="F:glycylpeptide N-tetradecanoyltransferase activity"/>
    <property type="evidence" value="ECO:0007669"/>
    <property type="project" value="UniProtKB-EC"/>
</dbReference>
<keyword evidence="4 6" id="KW-0808">Transferase</keyword>
<dbReference type="PRINTS" id="PR00621">
    <property type="entry name" value="HISTONEH2B"/>
</dbReference>
<dbReference type="GO" id="GO:0046982">
    <property type="term" value="F:protein heterodimerization activity"/>
    <property type="evidence" value="ECO:0007669"/>
    <property type="project" value="InterPro"/>
</dbReference>
<dbReference type="EMBL" id="LXWW01000544">
    <property type="protein sequence ID" value="OAO12428.1"/>
    <property type="molecule type" value="Genomic_DNA"/>
</dbReference>
<comment type="catalytic activity">
    <reaction evidence="6">
        <text>N-terminal glycyl-[protein] + tetradecanoyl-CoA = N-tetradecanoylglycyl-[protein] + CoA + H(+)</text>
        <dbReference type="Rhea" id="RHEA:15521"/>
        <dbReference type="Rhea" id="RHEA-COMP:12666"/>
        <dbReference type="Rhea" id="RHEA-COMP:12667"/>
        <dbReference type="ChEBI" id="CHEBI:15378"/>
        <dbReference type="ChEBI" id="CHEBI:57287"/>
        <dbReference type="ChEBI" id="CHEBI:57385"/>
        <dbReference type="ChEBI" id="CHEBI:64723"/>
        <dbReference type="ChEBI" id="CHEBI:133050"/>
        <dbReference type="EC" id="2.3.1.97"/>
    </reaction>
</comment>
<organism evidence="10 11">
    <name type="scientific">Blastocystis sp. subtype 1 (strain ATCC 50177 / NandII)</name>
    <dbReference type="NCBI Taxonomy" id="478820"/>
    <lineage>
        <taxon>Eukaryota</taxon>
        <taxon>Sar</taxon>
        <taxon>Stramenopiles</taxon>
        <taxon>Bigyra</taxon>
        <taxon>Opalozoa</taxon>
        <taxon>Opalinata</taxon>
        <taxon>Blastocystidae</taxon>
        <taxon>Blastocystis</taxon>
    </lineage>
</organism>
<dbReference type="Proteomes" id="UP000078348">
    <property type="component" value="Unassembled WGS sequence"/>
</dbReference>
<reference evidence="10 11" key="1">
    <citation type="submission" date="2016-05" db="EMBL/GenBank/DDBJ databases">
        <title>Nuclear genome of Blastocystis sp. subtype 1 NandII.</title>
        <authorList>
            <person name="Gentekaki E."/>
            <person name="Curtis B."/>
            <person name="Stairs C."/>
            <person name="Eme L."/>
            <person name="Herman E."/>
            <person name="Klimes V."/>
            <person name="Arias M.C."/>
            <person name="Elias M."/>
            <person name="Hilliou F."/>
            <person name="Klute M."/>
            <person name="Malik S.-B."/>
            <person name="Pightling A."/>
            <person name="Rachubinski R."/>
            <person name="Salas D."/>
            <person name="Schlacht A."/>
            <person name="Suga H."/>
            <person name="Archibald J."/>
            <person name="Ball S.G."/>
            <person name="Clark G."/>
            <person name="Dacks J."/>
            <person name="Van Der Giezen M."/>
            <person name="Tsaousis A."/>
            <person name="Roger A."/>
        </authorList>
    </citation>
    <scope>NUCLEOTIDE SEQUENCE [LARGE SCALE GENOMIC DNA]</scope>
    <source>
        <strain evidence="11">ATCC 50177 / NandII</strain>
    </source>
</reference>
<evidence type="ECO:0000256" key="4">
    <source>
        <dbReference type="ARBA" id="ARBA00022679"/>
    </source>
</evidence>
<evidence type="ECO:0000256" key="5">
    <source>
        <dbReference type="ARBA" id="ARBA00023315"/>
    </source>
</evidence>
<sequence>MAKAPSKSAKGTKAKGDFSHRKRRRLETYSSYIYRVLKQVHPDVGISKRAMAIMNSFVNDIFERLSDEAINLARYNNKATLTGAEIQTAANDVYTLLLENYVEDDQALFRFAYSVKMLRWALTPPGYRKEYHIGVRNAKSGKLLGFITGTPQTVNVRGTPVKMVDVNFLCVHKKIRSKRLAPVLIKEITRRVNRNDGWQAVYTAGTEIPTPITTATYFHRSLNTKKLIDIGFAFDFSIPGFRRMTKKDIPAVLALLKEYLKQFTVYPELSLEEAEHFLLPEEGVVGSYVVENPQSHKITDFVSFFHIQSSVMGNPKYDTFTATYAYYYANTSVPLKDLFEDAIVAAKNEGGDVFNALEVMNNATVFEDLKFVRGDGNLHYYFYNWRLNAIKPSEMAIILP</sequence>
<dbReference type="GO" id="GO:0000786">
    <property type="term" value="C:nucleosome"/>
    <property type="evidence" value="ECO:0007669"/>
    <property type="project" value="InterPro"/>
</dbReference>
<comment type="similarity">
    <text evidence="2 7">Belongs to the NMT family.</text>
</comment>
<feature type="domain" description="Glycylpeptide N-tetradecanoyltransferase N-terminal" evidence="8">
    <location>
        <begin position="87"/>
        <end position="214"/>
    </location>
</feature>
<proteinExistence type="inferred from homology"/>
<gene>
    <name evidence="10" type="ORF">AV274_5895</name>
</gene>
<dbReference type="Pfam" id="PF01233">
    <property type="entry name" value="NMT"/>
    <property type="match status" value="1"/>
</dbReference>
<comment type="function">
    <text evidence="6">Adds a myristoyl group to the N-terminal glycine residue of certain cellular proteins.</text>
</comment>
<evidence type="ECO:0000256" key="7">
    <source>
        <dbReference type="RuleBase" id="RU004178"/>
    </source>
</evidence>
<dbReference type="EC" id="2.3.1.97" evidence="3 6"/>
<accession>A0A196S5T2</accession>
<feature type="domain" description="Glycylpeptide N-tetradecanoyltransferase C-terminal" evidence="9">
    <location>
        <begin position="237"/>
        <end position="391"/>
    </location>
</feature>
<dbReference type="SUPFAM" id="SSF55729">
    <property type="entry name" value="Acyl-CoA N-acyltransferases (Nat)"/>
    <property type="match status" value="2"/>
</dbReference>
<dbReference type="InterPro" id="IPR009072">
    <property type="entry name" value="Histone-fold"/>
</dbReference>
<evidence type="ECO:0000256" key="1">
    <source>
        <dbReference type="ARBA" id="ARBA00006846"/>
    </source>
</evidence>
<dbReference type="GO" id="GO:0030527">
    <property type="term" value="F:structural constituent of chromatin"/>
    <property type="evidence" value="ECO:0007669"/>
    <property type="project" value="InterPro"/>
</dbReference>
<dbReference type="InterPro" id="IPR022676">
    <property type="entry name" value="NMT_N"/>
</dbReference>
<name>A0A196S5T2_BLAHN</name>
<evidence type="ECO:0000313" key="10">
    <source>
        <dbReference type="EMBL" id="OAO12428.1"/>
    </source>
</evidence>
<dbReference type="InterPro" id="IPR022678">
    <property type="entry name" value="NMT_CS"/>
</dbReference>
<dbReference type="InterPro" id="IPR016181">
    <property type="entry name" value="Acyl_CoA_acyltransferase"/>
</dbReference>
<dbReference type="GO" id="GO:0005634">
    <property type="term" value="C:nucleus"/>
    <property type="evidence" value="ECO:0007669"/>
    <property type="project" value="UniProtKB-ARBA"/>
</dbReference>
<dbReference type="PANTHER" id="PTHR11377">
    <property type="entry name" value="N-MYRISTOYL TRANSFERASE"/>
    <property type="match status" value="1"/>
</dbReference>
<dbReference type="InterPro" id="IPR022677">
    <property type="entry name" value="NMT_C"/>
</dbReference>
<dbReference type="STRING" id="478820.A0A196S5T2"/>
<evidence type="ECO:0000259" key="9">
    <source>
        <dbReference type="Pfam" id="PF02799"/>
    </source>
</evidence>
<evidence type="ECO:0000259" key="8">
    <source>
        <dbReference type="Pfam" id="PF01233"/>
    </source>
</evidence>
<dbReference type="AlphaFoldDB" id="A0A196S5T2"/>
<dbReference type="InterPro" id="IPR000558">
    <property type="entry name" value="Histone_H2B"/>
</dbReference>
<dbReference type="InterPro" id="IPR000903">
    <property type="entry name" value="NMT"/>
</dbReference>
<evidence type="ECO:0000256" key="3">
    <source>
        <dbReference type="ARBA" id="ARBA00012923"/>
    </source>
</evidence>
<protein>
    <recommendedName>
        <fullName evidence="3 6">Glycylpeptide N-tetradecanoyltransferase</fullName>
        <ecNumber evidence="3 6">2.3.1.97</ecNumber>
    </recommendedName>
</protein>
<comment type="caution">
    <text evidence="10">The sequence shown here is derived from an EMBL/GenBank/DDBJ whole genome shotgun (WGS) entry which is preliminary data.</text>
</comment>
<dbReference type="SMART" id="SM00427">
    <property type="entry name" value="H2B"/>
    <property type="match status" value="1"/>
</dbReference>
<keyword evidence="11" id="KW-1185">Reference proteome</keyword>
<dbReference type="Pfam" id="PF02799">
    <property type="entry name" value="NMT_C"/>
    <property type="match status" value="1"/>
</dbReference>
<dbReference type="SUPFAM" id="SSF47113">
    <property type="entry name" value="Histone-fold"/>
    <property type="match status" value="1"/>
</dbReference>
<keyword evidence="5 6" id="KW-0012">Acyltransferase</keyword>
<dbReference type="Gene3D" id="3.40.630.170">
    <property type="match status" value="2"/>
</dbReference>
<dbReference type="CDD" id="cd22910">
    <property type="entry name" value="HFD_H2B"/>
    <property type="match status" value="1"/>
</dbReference>
<evidence type="ECO:0000256" key="2">
    <source>
        <dbReference type="ARBA" id="ARBA00009469"/>
    </source>
</evidence>
<comment type="similarity">
    <text evidence="1">Belongs to the histone H2B family.</text>
</comment>
<dbReference type="GO" id="GO:0005737">
    <property type="term" value="C:cytoplasm"/>
    <property type="evidence" value="ECO:0007669"/>
    <property type="project" value="TreeGrafter"/>
</dbReference>
<dbReference type="OrthoDB" id="60315at2759"/>
<dbReference type="GO" id="GO:0003677">
    <property type="term" value="F:DNA binding"/>
    <property type="evidence" value="ECO:0007669"/>
    <property type="project" value="InterPro"/>
</dbReference>
<dbReference type="PANTHER" id="PTHR11377:SF5">
    <property type="entry name" value="GLYCYLPEPTIDE N-TETRADECANOYLTRANSFERASE"/>
    <property type="match status" value="1"/>
</dbReference>